<dbReference type="Pfam" id="PF07331">
    <property type="entry name" value="TctB"/>
    <property type="match status" value="1"/>
</dbReference>
<reference evidence="3 4" key="1">
    <citation type="submission" date="2016-11" db="EMBL/GenBank/DDBJ databases">
        <authorList>
            <person name="Jaros S."/>
            <person name="Januszkiewicz K."/>
            <person name="Wedrychowicz H."/>
        </authorList>
    </citation>
    <scope>NUCLEOTIDE SEQUENCE [LARGE SCALE GENOMIC DNA]</scope>
    <source>
        <strain evidence="3 4">GAS242</strain>
    </source>
</reference>
<sequence>MLPPLRFLADNFDRVCGIVTTSVAAFLYLNTTGLPFGTVGAPDSGFFPKSLSAILAILGLGMILRASFATRERAEFTLRSWAVPLAASALLVYAALLNKVGFILCTITILFLLMTAYGRLRWVVALAISVPAVVVCYVGFTELGVPLPQGILTIF</sequence>
<feature type="transmembrane region" description="Helical" evidence="1">
    <location>
        <begin position="100"/>
        <end position="117"/>
    </location>
</feature>
<feature type="transmembrane region" description="Helical" evidence="1">
    <location>
        <begin position="122"/>
        <end position="140"/>
    </location>
</feature>
<keyword evidence="1" id="KW-0812">Transmembrane</keyword>
<keyword evidence="1" id="KW-0472">Membrane</keyword>
<dbReference type="EMBL" id="LT670818">
    <property type="protein sequence ID" value="SHH36075.1"/>
    <property type="molecule type" value="Genomic_DNA"/>
</dbReference>
<protein>
    <submittedName>
        <fullName evidence="3">Tripartite tricarboxylate transporter TctB family protein</fullName>
    </submittedName>
</protein>
<evidence type="ECO:0000259" key="2">
    <source>
        <dbReference type="Pfam" id="PF07331"/>
    </source>
</evidence>
<dbReference type="InterPro" id="IPR009936">
    <property type="entry name" value="DUF1468"/>
</dbReference>
<proteinExistence type="predicted"/>
<accession>A0A1M5SC80</accession>
<feature type="transmembrane region" description="Helical" evidence="1">
    <location>
        <begin position="12"/>
        <end position="31"/>
    </location>
</feature>
<gene>
    <name evidence="3" type="ORF">SAMN05444169_7057</name>
</gene>
<organism evidence="3 4">
    <name type="scientific">Bradyrhizobium erythrophlei</name>
    <dbReference type="NCBI Taxonomy" id="1437360"/>
    <lineage>
        <taxon>Bacteria</taxon>
        <taxon>Pseudomonadati</taxon>
        <taxon>Pseudomonadota</taxon>
        <taxon>Alphaproteobacteria</taxon>
        <taxon>Hyphomicrobiales</taxon>
        <taxon>Nitrobacteraceae</taxon>
        <taxon>Bradyrhizobium</taxon>
    </lineage>
</organism>
<keyword evidence="1" id="KW-1133">Transmembrane helix</keyword>
<name>A0A1M5SC80_9BRAD</name>
<feature type="transmembrane region" description="Helical" evidence="1">
    <location>
        <begin position="46"/>
        <end position="64"/>
    </location>
</feature>
<evidence type="ECO:0000313" key="3">
    <source>
        <dbReference type="EMBL" id="SHH36075.1"/>
    </source>
</evidence>
<evidence type="ECO:0000313" key="4">
    <source>
        <dbReference type="Proteomes" id="UP000190675"/>
    </source>
</evidence>
<evidence type="ECO:0000256" key="1">
    <source>
        <dbReference type="SAM" id="Phobius"/>
    </source>
</evidence>
<dbReference type="Proteomes" id="UP000190675">
    <property type="component" value="Chromosome I"/>
</dbReference>
<feature type="domain" description="DUF1468" evidence="2">
    <location>
        <begin position="17"/>
        <end position="148"/>
    </location>
</feature>
<dbReference type="AlphaFoldDB" id="A0A1M5SC80"/>